<accession>A0A8T2Q704</accession>
<dbReference type="AlphaFoldDB" id="A0A8T2Q704"/>
<comment type="caution">
    <text evidence="2">The sequence shown here is derived from an EMBL/GenBank/DDBJ whole genome shotgun (WGS) entry which is preliminary data.</text>
</comment>
<proteinExistence type="predicted"/>
<feature type="compositionally biased region" description="Basic and acidic residues" evidence="1">
    <location>
        <begin position="194"/>
        <end position="212"/>
    </location>
</feature>
<dbReference type="EMBL" id="CM035442">
    <property type="protein sequence ID" value="KAH7279410.1"/>
    <property type="molecule type" value="Genomic_DNA"/>
</dbReference>
<feature type="region of interest" description="Disordered" evidence="1">
    <location>
        <begin position="171"/>
        <end position="261"/>
    </location>
</feature>
<feature type="compositionally biased region" description="Polar residues" evidence="1">
    <location>
        <begin position="173"/>
        <end position="185"/>
    </location>
</feature>
<evidence type="ECO:0000256" key="1">
    <source>
        <dbReference type="SAM" id="MobiDB-lite"/>
    </source>
</evidence>
<protein>
    <submittedName>
        <fullName evidence="2">Uncharacterized protein</fullName>
    </submittedName>
</protein>
<gene>
    <name evidence="2" type="ORF">KP509_37G018500</name>
</gene>
<reference evidence="2" key="1">
    <citation type="submission" date="2021-08" db="EMBL/GenBank/DDBJ databases">
        <title>WGS assembly of Ceratopteris richardii.</title>
        <authorList>
            <person name="Marchant D.B."/>
            <person name="Chen G."/>
            <person name="Jenkins J."/>
            <person name="Shu S."/>
            <person name="Leebens-Mack J."/>
            <person name="Grimwood J."/>
            <person name="Schmutz J."/>
            <person name="Soltis P."/>
            <person name="Soltis D."/>
            <person name="Chen Z.-H."/>
        </authorList>
    </citation>
    <scope>NUCLEOTIDE SEQUENCE</scope>
    <source>
        <strain evidence="2">Whitten #5841</strain>
        <tissue evidence="2">Leaf</tissue>
    </source>
</reference>
<name>A0A8T2Q704_CERRI</name>
<keyword evidence="3" id="KW-1185">Reference proteome</keyword>
<organism evidence="2 3">
    <name type="scientific">Ceratopteris richardii</name>
    <name type="common">Triangle waterfern</name>
    <dbReference type="NCBI Taxonomy" id="49495"/>
    <lineage>
        <taxon>Eukaryota</taxon>
        <taxon>Viridiplantae</taxon>
        <taxon>Streptophyta</taxon>
        <taxon>Embryophyta</taxon>
        <taxon>Tracheophyta</taxon>
        <taxon>Polypodiopsida</taxon>
        <taxon>Polypodiidae</taxon>
        <taxon>Polypodiales</taxon>
        <taxon>Pteridineae</taxon>
        <taxon>Pteridaceae</taxon>
        <taxon>Parkerioideae</taxon>
        <taxon>Ceratopteris</taxon>
    </lineage>
</organism>
<sequence>MIALRGVFSVIVSASDSVLERRDSFSQAMHRHKQSNRRQGESWIEDDFVTYDQRFQEVLKVQAPVKDSTDLRPQTGEASEDQERGISTQPMGPKVPRETPVNEAVEFTAGLNSSSRKSKAESTPMILHAFKQNEAVSTAERTEYADSINERVSDDRGSVLRAHEGKIIHGLLESNSETVESSNAMDTEDEVENDDRKKIDETGQKDGAERQKRVSKGRRILAPTFSQIKRSLLSRSRRGASTSPNRPISPRITFLSGSGEG</sequence>
<dbReference type="Proteomes" id="UP000825935">
    <property type="component" value="Chromosome 37"/>
</dbReference>
<evidence type="ECO:0000313" key="2">
    <source>
        <dbReference type="EMBL" id="KAH7279410.1"/>
    </source>
</evidence>
<feature type="region of interest" description="Disordered" evidence="1">
    <location>
        <begin position="65"/>
        <end position="100"/>
    </location>
</feature>
<evidence type="ECO:0000313" key="3">
    <source>
        <dbReference type="Proteomes" id="UP000825935"/>
    </source>
</evidence>